<evidence type="ECO:0000313" key="3">
    <source>
        <dbReference type="Proteomes" id="UP000008710"/>
    </source>
</evidence>
<dbReference type="AlphaFoldDB" id="Q0SIK5"/>
<evidence type="ECO:0000313" key="2">
    <source>
        <dbReference type="EMBL" id="ABG92631.1"/>
    </source>
</evidence>
<reference evidence="3" key="1">
    <citation type="journal article" date="2006" name="Proc. Natl. Acad. Sci. U.S.A.">
        <title>The complete genome of Rhodococcus sp. RHA1 provides insights into a catabolic powerhouse.</title>
        <authorList>
            <person name="McLeod M.P."/>
            <person name="Warren R.L."/>
            <person name="Hsiao W.W.L."/>
            <person name="Araki N."/>
            <person name="Myhre M."/>
            <person name="Fernandes C."/>
            <person name="Miyazawa D."/>
            <person name="Wong W."/>
            <person name="Lillquist A.L."/>
            <person name="Wang D."/>
            <person name="Dosanjh M."/>
            <person name="Hara H."/>
            <person name="Petrescu A."/>
            <person name="Morin R.D."/>
            <person name="Yang G."/>
            <person name="Stott J.M."/>
            <person name="Schein J.E."/>
            <person name="Shin H."/>
            <person name="Smailus D."/>
            <person name="Siddiqui A.S."/>
            <person name="Marra M.A."/>
            <person name="Jones S.J.M."/>
            <person name="Holt R."/>
            <person name="Brinkman F.S.L."/>
            <person name="Miyauchi K."/>
            <person name="Fukuda M."/>
            <person name="Davies J.E."/>
            <person name="Mohn W.W."/>
            <person name="Eltis L.D."/>
        </authorList>
    </citation>
    <scope>NUCLEOTIDE SEQUENCE [LARGE SCALE GENOMIC DNA]</scope>
    <source>
        <strain evidence="3">RHA1</strain>
    </source>
</reference>
<accession>Q0SIK5</accession>
<protein>
    <submittedName>
        <fullName evidence="2">Uncharacterized protein</fullName>
    </submittedName>
</protein>
<gene>
    <name evidence="2" type="ordered locus">RHA1_ro00796</name>
</gene>
<sequence length="203" mass="21881">MDSARFGDVSLTYELREGGERVVLLHAGAFVSWYDPLVAQLMEYSTLRVIAAYRSGDKAAAVDGFLRHVCGDGYRAVLDRVIPHAFDEELDEADLFCRAEMPAVQQRSFGAGEARAHHAAGAQCARCRELRAVRRWKRARAALVPAGRAPHRAGGRAPTDGAKPDGIGAGPEGFLLAPSDRTPRSARGQLAATSIVVLVFGLR</sequence>
<name>Q0SIK5_RHOJR</name>
<evidence type="ECO:0000256" key="1">
    <source>
        <dbReference type="SAM" id="MobiDB-lite"/>
    </source>
</evidence>
<dbReference type="HOGENOM" id="CLU_1348046_0_0_11"/>
<dbReference type="Proteomes" id="UP000008710">
    <property type="component" value="Chromosome"/>
</dbReference>
<proteinExistence type="predicted"/>
<feature type="region of interest" description="Disordered" evidence="1">
    <location>
        <begin position="147"/>
        <end position="172"/>
    </location>
</feature>
<dbReference type="KEGG" id="rha:RHA1_ro00796"/>
<organism evidence="2 3">
    <name type="scientific">Rhodococcus jostii (strain RHA1)</name>
    <dbReference type="NCBI Taxonomy" id="101510"/>
    <lineage>
        <taxon>Bacteria</taxon>
        <taxon>Bacillati</taxon>
        <taxon>Actinomycetota</taxon>
        <taxon>Actinomycetes</taxon>
        <taxon>Mycobacteriales</taxon>
        <taxon>Nocardiaceae</taxon>
        <taxon>Rhodococcus</taxon>
    </lineage>
</organism>
<dbReference type="EMBL" id="CP000431">
    <property type="protein sequence ID" value="ABG92631.1"/>
    <property type="molecule type" value="Genomic_DNA"/>
</dbReference>